<feature type="compositionally biased region" description="Low complexity" evidence="1">
    <location>
        <begin position="28"/>
        <end position="40"/>
    </location>
</feature>
<feature type="compositionally biased region" description="Gly residues" evidence="1">
    <location>
        <begin position="173"/>
        <end position="195"/>
    </location>
</feature>
<evidence type="ECO:0000259" key="2">
    <source>
        <dbReference type="Pfam" id="PF07985"/>
    </source>
</evidence>
<dbReference type="InterPro" id="IPR012942">
    <property type="entry name" value="SRR1-like"/>
</dbReference>
<sequence>MRAARCSGAPAASAPRCVHRPAVVVAQRSSSSRSSSSRSRISSRSRSRSTAAAAASGGGAAAPAAAGIAALREALPAARDAAGVAELVEAASRLLEPELRGFEAAFARVAADAAAPAGGGGGVAAPPPRASPFGGPTGGPRPGPSPFGGPTGVQRPFGGPTGGPTGAARPFGGPTGGIGGGSGSGPAGGAARGAGGEPWSWDWGAVRQLHCYGLGGLWQYTELGASRGGPDAAASGGAGSAPSGVPKRAGMRLAQWALLLLMQRRLLPGLAGTRPRASDPEFAAADLEALSLLGVDAAASGELLSLDQPTLVYAPCCPRDVYSGLVAANASAARMERMSLVATSLASQGASSALFLALARPQGGAGGGPGHDELHALLQARGGCVEAMLPDAGGAHGVATSVHLFPLPRLLATGMLPP</sequence>
<dbReference type="AlphaFoldDB" id="A0A2V0NU07"/>
<protein>
    <recommendedName>
        <fullName evidence="2">SRR1-like domain-containing protein</fullName>
    </recommendedName>
</protein>
<keyword evidence="4" id="KW-1185">Reference proteome</keyword>
<gene>
    <name evidence="3" type="ORF">Rsub_01027</name>
</gene>
<reference evidence="3 4" key="1">
    <citation type="journal article" date="2018" name="Sci. Rep.">
        <title>Raphidocelis subcapitata (=Pseudokirchneriella subcapitata) provides an insight into genome evolution and environmental adaptations in the Sphaeropleales.</title>
        <authorList>
            <person name="Suzuki S."/>
            <person name="Yamaguchi H."/>
            <person name="Nakajima N."/>
            <person name="Kawachi M."/>
        </authorList>
    </citation>
    <scope>NUCLEOTIDE SEQUENCE [LARGE SCALE GENOMIC DNA]</scope>
    <source>
        <strain evidence="3 4">NIES-35</strain>
    </source>
</reference>
<dbReference type="InParanoid" id="A0A2V0NU07"/>
<feature type="region of interest" description="Disordered" evidence="1">
    <location>
        <begin position="25"/>
        <end position="60"/>
    </location>
</feature>
<evidence type="ECO:0000256" key="1">
    <source>
        <dbReference type="SAM" id="MobiDB-lite"/>
    </source>
</evidence>
<dbReference type="EMBL" id="BDRX01000004">
    <property type="protein sequence ID" value="GBF88315.1"/>
    <property type="molecule type" value="Genomic_DNA"/>
</dbReference>
<proteinExistence type="predicted"/>
<dbReference type="STRING" id="307507.A0A2V0NU07"/>
<dbReference type="Pfam" id="PF07985">
    <property type="entry name" value="SRR1"/>
    <property type="match status" value="1"/>
</dbReference>
<comment type="caution">
    <text evidence="3">The sequence shown here is derived from an EMBL/GenBank/DDBJ whole genome shotgun (WGS) entry which is preliminary data.</text>
</comment>
<organism evidence="3 4">
    <name type="scientific">Raphidocelis subcapitata</name>
    <dbReference type="NCBI Taxonomy" id="307507"/>
    <lineage>
        <taxon>Eukaryota</taxon>
        <taxon>Viridiplantae</taxon>
        <taxon>Chlorophyta</taxon>
        <taxon>core chlorophytes</taxon>
        <taxon>Chlorophyceae</taxon>
        <taxon>CS clade</taxon>
        <taxon>Sphaeropleales</taxon>
        <taxon>Selenastraceae</taxon>
        <taxon>Raphidocelis</taxon>
    </lineage>
</organism>
<accession>A0A2V0NU07</accession>
<evidence type="ECO:0000313" key="4">
    <source>
        <dbReference type="Proteomes" id="UP000247498"/>
    </source>
</evidence>
<evidence type="ECO:0000313" key="3">
    <source>
        <dbReference type="EMBL" id="GBF88315.1"/>
    </source>
</evidence>
<feature type="domain" description="SRR1-like" evidence="2">
    <location>
        <begin position="206"/>
        <end position="346"/>
    </location>
</feature>
<dbReference type="Proteomes" id="UP000247498">
    <property type="component" value="Unassembled WGS sequence"/>
</dbReference>
<feature type="region of interest" description="Disordered" evidence="1">
    <location>
        <begin position="115"/>
        <end position="195"/>
    </location>
</feature>
<feature type="compositionally biased region" description="Low complexity" evidence="1">
    <location>
        <begin position="48"/>
        <end position="60"/>
    </location>
</feature>
<dbReference type="OrthoDB" id="551431at2759"/>
<name>A0A2V0NU07_9CHLO</name>